<dbReference type="Proteomes" id="UP001595935">
    <property type="component" value="Unassembled WGS sequence"/>
</dbReference>
<name>A0ABV9PCD8_9FLAO</name>
<dbReference type="EMBL" id="JBHSGV010000002">
    <property type="protein sequence ID" value="MFC4746620.1"/>
    <property type="molecule type" value="Genomic_DNA"/>
</dbReference>
<reference evidence="2" key="1">
    <citation type="journal article" date="2019" name="Int. J. Syst. Evol. Microbiol.">
        <title>The Global Catalogue of Microorganisms (GCM) 10K type strain sequencing project: providing services to taxonomists for standard genome sequencing and annotation.</title>
        <authorList>
            <consortium name="The Broad Institute Genomics Platform"/>
            <consortium name="The Broad Institute Genome Sequencing Center for Infectious Disease"/>
            <person name="Wu L."/>
            <person name="Ma J."/>
        </authorList>
    </citation>
    <scope>NUCLEOTIDE SEQUENCE [LARGE SCALE GENOMIC DNA]</scope>
    <source>
        <strain evidence="2">WYCCWR 13023</strain>
    </source>
</reference>
<organism evidence="1 2">
    <name type="scientific">Flavobacterium branchiicola</name>
    <dbReference type="NCBI Taxonomy" id="1114875"/>
    <lineage>
        <taxon>Bacteria</taxon>
        <taxon>Pseudomonadati</taxon>
        <taxon>Bacteroidota</taxon>
        <taxon>Flavobacteriia</taxon>
        <taxon>Flavobacteriales</taxon>
        <taxon>Flavobacteriaceae</taxon>
        <taxon>Flavobacterium</taxon>
    </lineage>
</organism>
<gene>
    <name evidence="1" type="ORF">ACFO5S_04160</name>
</gene>
<proteinExistence type="predicted"/>
<keyword evidence="2" id="KW-1185">Reference proteome</keyword>
<protein>
    <submittedName>
        <fullName evidence="1">Uncharacterized protein</fullName>
    </submittedName>
</protein>
<sequence>MNLLVTIYLENMKRYTIILGLILISLSSYAQTGINTLNPHTILHVDGAKDNPLSGAPTAAQQANDVAVTAQGNLGVGTIAPAAKLEVVGTAAIPPIKAVNMQVSNTATVGNKRALIPVVIDNAGVMIGQFSPIQQSGGYSVDGEFAAGATIFNTIHTGTIIVFEFMTNFALGDNDTSAVYGKITYTVKNGFQVNSDWNFTGDATTSGVTVTGAGTNTLTFDSDTGSDLVFTLTGTPTSSTGVISARKAGTGANLVVYVFNGRKIR</sequence>
<accession>A0ABV9PCD8</accession>
<evidence type="ECO:0000313" key="1">
    <source>
        <dbReference type="EMBL" id="MFC4746620.1"/>
    </source>
</evidence>
<comment type="caution">
    <text evidence="1">The sequence shown here is derived from an EMBL/GenBank/DDBJ whole genome shotgun (WGS) entry which is preliminary data.</text>
</comment>
<evidence type="ECO:0000313" key="2">
    <source>
        <dbReference type="Proteomes" id="UP001595935"/>
    </source>
</evidence>
<dbReference type="RefSeq" id="WP_213256464.1">
    <property type="nucleotide sequence ID" value="NZ_JAGYWA010000002.1"/>
</dbReference>